<evidence type="ECO:0000256" key="1">
    <source>
        <dbReference type="ARBA" id="ARBA00022485"/>
    </source>
</evidence>
<dbReference type="NCBIfam" id="TIGR00510">
    <property type="entry name" value="lipA"/>
    <property type="match status" value="1"/>
</dbReference>
<comment type="caution">
    <text evidence="10">The sequence shown here is derived from an EMBL/GenBank/DDBJ whole genome shotgun (WGS) entry which is preliminary data.</text>
</comment>
<dbReference type="GO" id="GO:0005737">
    <property type="term" value="C:cytoplasm"/>
    <property type="evidence" value="ECO:0007669"/>
    <property type="project" value="UniProtKB-SubCell"/>
</dbReference>
<dbReference type="NCBIfam" id="NF004019">
    <property type="entry name" value="PRK05481.1"/>
    <property type="match status" value="1"/>
</dbReference>
<evidence type="ECO:0000256" key="8">
    <source>
        <dbReference type="HAMAP-Rule" id="MF_00206"/>
    </source>
</evidence>
<evidence type="ECO:0000313" key="11">
    <source>
        <dbReference type="Proteomes" id="UP000003045"/>
    </source>
</evidence>
<dbReference type="InterPro" id="IPR003698">
    <property type="entry name" value="Lipoyl_synth"/>
</dbReference>
<comment type="cofactor">
    <cofactor evidence="8">
        <name>[4Fe-4S] cluster</name>
        <dbReference type="ChEBI" id="CHEBI:49883"/>
    </cofactor>
    <text evidence="8">Binds 2 [4Fe-4S] clusters per subunit. One cluster is coordinated with 3 cysteines and an exchangeable S-adenosyl-L-methionine.</text>
</comment>
<feature type="binding site" evidence="8">
    <location>
        <position position="76"/>
    </location>
    <ligand>
        <name>[4Fe-4S] cluster</name>
        <dbReference type="ChEBI" id="CHEBI:49883"/>
        <label>1</label>
    </ligand>
</feature>
<keyword evidence="3 8" id="KW-0949">S-adenosyl-L-methionine</keyword>
<evidence type="ECO:0000256" key="6">
    <source>
        <dbReference type="ARBA" id="ARBA00023014"/>
    </source>
</evidence>
<dbReference type="STRING" id="871571.HMPREF0580_1816"/>
<feature type="binding site" evidence="8">
    <location>
        <position position="65"/>
    </location>
    <ligand>
        <name>[4Fe-4S] cluster</name>
        <dbReference type="ChEBI" id="CHEBI:49883"/>
        <label>1</label>
    </ligand>
</feature>
<evidence type="ECO:0000313" key="10">
    <source>
        <dbReference type="EMBL" id="EFM45526.1"/>
    </source>
</evidence>
<dbReference type="GO" id="GO:0051539">
    <property type="term" value="F:4 iron, 4 sulfur cluster binding"/>
    <property type="evidence" value="ECO:0007669"/>
    <property type="project" value="UniProtKB-UniRule"/>
</dbReference>
<feature type="binding site" evidence="8">
    <location>
        <position position="302"/>
    </location>
    <ligand>
        <name>[4Fe-4S] cluster</name>
        <dbReference type="ChEBI" id="CHEBI:49883"/>
        <label>1</label>
    </ligand>
</feature>
<dbReference type="InterPro" id="IPR013785">
    <property type="entry name" value="Aldolase_TIM"/>
</dbReference>
<dbReference type="UniPathway" id="UPA00538">
    <property type="reaction ID" value="UER00593"/>
</dbReference>
<evidence type="ECO:0000256" key="3">
    <source>
        <dbReference type="ARBA" id="ARBA00022691"/>
    </source>
</evidence>
<organism evidence="10 11">
    <name type="scientific">Mobiluncus mulieris ATCC 35239</name>
    <dbReference type="NCBI Taxonomy" id="871571"/>
    <lineage>
        <taxon>Bacteria</taxon>
        <taxon>Bacillati</taxon>
        <taxon>Actinomycetota</taxon>
        <taxon>Actinomycetes</taxon>
        <taxon>Actinomycetales</taxon>
        <taxon>Actinomycetaceae</taxon>
        <taxon>Mobiluncus</taxon>
    </lineage>
</organism>
<comment type="catalytic activity">
    <reaction evidence="7 8">
        <text>[[Fe-S] cluster scaffold protein carrying a second [4Fe-4S](2+) cluster] + N(6)-octanoyl-L-lysyl-[protein] + 2 oxidized [2Fe-2S]-[ferredoxin] + 2 S-adenosyl-L-methionine + 4 H(+) = [[Fe-S] cluster scaffold protein] + N(6)-[(R)-dihydrolipoyl]-L-lysyl-[protein] + 4 Fe(3+) + 2 hydrogen sulfide + 2 5'-deoxyadenosine + 2 L-methionine + 2 reduced [2Fe-2S]-[ferredoxin]</text>
        <dbReference type="Rhea" id="RHEA:16585"/>
        <dbReference type="Rhea" id="RHEA-COMP:9928"/>
        <dbReference type="Rhea" id="RHEA-COMP:10000"/>
        <dbReference type="Rhea" id="RHEA-COMP:10001"/>
        <dbReference type="Rhea" id="RHEA-COMP:10475"/>
        <dbReference type="Rhea" id="RHEA-COMP:14568"/>
        <dbReference type="Rhea" id="RHEA-COMP:14569"/>
        <dbReference type="ChEBI" id="CHEBI:15378"/>
        <dbReference type="ChEBI" id="CHEBI:17319"/>
        <dbReference type="ChEBI" id="CHEBI:29034"/>
        <dbReference type="ChEBI" id="CHEBI:29919"/>
        <dbReference type="ChEBI" id="CHEBI:33722"/>
        <dbReference type="ChEBI" id="CHEBI:33737"/>
        <dbReference type="ChEBI" id="CHEBI:33738"/>
        <dbReference type="ChEBI" id="CHEBI:57844"/>
        <dbReference type="ChEBI" id="CHEBI:59789"/>
        <dbReference type="ChEBI" id="CHEBI:78809"/>
        <dbReference type="ChEBI" id="CHEBI:83100"/>
        <dbReference type="EC" id="2.8.1.8"/>
    </reaction>
</comment>
<comment type="pathway">
    <text evidence="8">Protein modification; protein lipoylation via endogenous pathway; protein N(6)-(lipoyl)lysine from octanoyl-[acyl-carrier-protein]: step 2/2.</text>
</comment>
<feature type="binding site" evidence="8">
    <location>
        <position position="95"/>
    </location>
    <ligand>
        <name>[4Fe-4S] cluster</name>
        <dbReference type="ChEBI" id="CHEBI:49883"/>
        <label>2</label>
        <note>4Fe-4S-S-AdoMet</note>
    </ligand>
</feature>
<feature type="binding site" evidence="8">
    <location>
        <position position="91"/>
    </location>
    <ligand>
        <name>[4Fe-4S] cluster</name>
        <dbReference type="ChEBI" id="CHEBI:49883"/>
        <label>2</label>
        <note>4Fe-4S-S-AdoMet</note>
    </ligand>
</feature>
<accession>E0QSF1</accession>
<dbReference type="Gene3D" id="3.20.20.70">
    <property type="entry name" value="Aldolase class I"/>
    <property type="match status" value="1"/>
</dbReference>
<dbReference type="PANTHER" id="PTHR10949">
    <property type="entry name" value="LIPOYL SYNTHASE"/>
    <property type="match status" value="1"/>
</dbReference>
<evidence type="ECO:0000256" key="4">
    <source>
        <dbReference type="ARBA" id="ARBA00022723"/>
    </source>
</evidence>
<dbReference type="EMBL" id="AEET01000038">
    <property type="protein sequence ID" value="EFM45526.1"/>
    <property type="molecule type" value="Genomic_DNA"/>
</dbReference>
<sequence>MLQSRGGAMSTLETERTRKPLRLEVRNAQTPREKHPQWLRITAKSGSEYLAMRELMSGAKLHTVCAEAGCPNIHECWEDREATFLVGGAICTRRCGFCDIASGKPEPIDPGEPERLAQTVSHLGLKYVTITGVTRDDQPEAAAWLYAEATRQIHAACPETGVELLVDDFRGARRAVGEVFSAEPQVFGHNLETVPRLMHRVRPAFDYHRTLDIISQARSRGLITKSNLMLGLGEERHEVEATMRDMLNAGVDILTITQYLRPSPRYLPIERWVKPQEFVELKNLALEMGFAACMSGPLVRSSYRAGKLWVAAMHHYERLIPPQFAHLEDGSDKPAWQEAESVVQRQQQREQRCASAKSVVCA</sequence>
<comment type="function">
    <text evidence="8">Catalyzes the radical-mediated insertion of two sulfur atoms into the C-6 and C-8 positions of the octanoyl moiety bound to the lipoyl domains of lipoate-dependent enzymes, thereby converting the octanoylated domains into lipoylated derivatives.</text>
</comment>
<gene>
    <name evidence="8 10" type="primary">lipA</name>
    <name evidence="10" type="ORF">HMPREF0580_1816</name>
</gene>
<evidence type="ECO:0000259" key="9">
    <source>
        <dbReference type="PROSITE" id="PS51918"/>
    </source>
</evidence>
<dbReference type="InterPro" id="IPR007197">
    <property type="entry name" value="rSAM"/>
</dbReference>
<dbReference type="GO" id="GO:0046872">
    <property type="term" value="F:metal ion binding"/>
    <property type="evidence" value="ECO:0007669"/>
    <property type="project" value="UniProtKB-KW"/>
</dbReference>
<dbReference type="InterPro" id="IPR058240">
    <property type="entry name" value="rSAM_sf"/>
</dbReference>
<feature type="domain" description="Radical SAM core" evidence="9">
    <location>
        <begin position="77"/>
        <end position="291"/>
    </location>
</feature>
<comment type="subcellular location">
    <subcellularLocation>
        <location evidence="8">Cytoplasm</location>
    </subcellularLocation>
</comment>
<dbReference type="PANTHER" id="PTHR10949:SF0">
    <property type="entry name" value="LIPOYL SYNTHASE, MITOCHONDRIAL"/>
    <property type="match status" value="1"/>
</dbReference>
<feature type="binding site" evidence="8">
    <location>
        <position position="98"/>
    </location>
    <ligand>
        <name>[4Fe-4S] cluster</name>
        <dbReference type="ChEBI" id="CHEBI:49883"/>
        <label>2</label>
        <note>4Fe-4S-S-AdoMet</note>
    </ligand>
</feature>
<dbReference type="NCBIfam" id="NF009544">
    <property type="entry name" value="PRK12928.1"/>
    <property type="match status" value="1"/>
</dbReference>
<dbReference type="InterPro" id="IPR006638">
    <property type="entry name" value="Elp3/MiaA/NifB-like_rSAM"/>
</dbReference>
<dbReference type="GO" id="GO:0009249">
    <property type="term" value="P:protein lipoylation"/>
    <property type="evidence" value="ECO:0007669"/>
    <property type="project" value="UniProtKB-UniRule"/>
</dbReference>
<keyword evidence="11" id="KW-1185">Reference proteome</keyword>
<keyword evidence="6 8" id="KW-0411">Iron-sulfur</keyword>
<protein>
    <recommendedName>
        <fullName evidence="8">Lipoyl synthase</fullName>
        <ecNumber evidence="8">2.8.1.8</ecNumber>
    </recommendedName>
    <alternativeName>
        <fullName evidence="8">Lip-syn</fullName>
        <shortName evidence="8">LS</shortName>
    </alternativeName>
    <alternativeName>
        <fullName evidence="8">Lipoate synthase</fullName>
    </alternativeName>
    <alternativeName>
        <fullName evidence="8">Lipoic acid synthase</fullName>
    </alternativeName>
    <alternativeName>
        <fullName evidence="8">Sulfur insertion protein LipA</fullName>
    </alternativeName>
</protein>
<dbReference type="SFLD" id="SFLDS00029">
    <property type="entry name" value="Radical_SAM"/>
    <property type="match status" value="1"/>
</dbReference>
<keyword evidence="1 8" id="KW-0004">4Fe-4S</keyword>
<reference evidence="10" key="1">
    <citation type="submission" date="2010-08" db="EMBL/GenBank/DDBJ databases">
        <authorList>
            <person name="Muzny D."/>
            <person name="Qin X."/>
            <person name="Deng J."/>
            <person name="Jiang H."/>
            <person name="Liu Y."/>
            <person name="Qu J."/>
            <person name="Song X.-Z."/>
            <person name="Zhang L."/>
            <person name="Thornton R."/>
            <person name="Coyle M."/>
            <person name="Francisco L."/>
            <person name="Jackson L."/>
            <person name="Javaid M."/>
            <person name="Korchina V."/>
            <person name="Kovar C."/>
            <person name="Mata R."/>
            <person name="Mathew T."/>
            <person name="Ngo R."/>
            <person name="Nguyen L."/>
            <person name="Nguyen N."/>
            <person name="Okwuonu G."/>
            <person name="Ongeri F."/>
            <person name="Pham C."/>
            <person name="Simmons D."/>
            <person name="Wilczek-Boney K."/>
            <person name="Hale W."/>
            <person name="Jakkamsetti A."/>
            <person name="Pham P."/>
            <person name="Ruth R."/>
            <person name="San Lucas F."/>
            <person name="Warren J."/>
            <person name="Zhang J."/>
            <person name="Zhao Z."/>
            <person name="Zhou C."/>
            <person name="Zhu D."/>
            <person name="Lee S."/>
            <person name="Bess C."/>
            <person name="Blankenburg K."/>
            <person name="Forbes L."/>
            <person name="Fu Q."/>
            <person name="Gubbala S."/>
            <person name="Hirani K."/>
            <person name="Jayaseelan J.C."/>
            <person name="Lara F."/>
            <person name="Munidasa M."/>
            <person name="Palculict T."/>
            <person name="Patil S."/>
            <person name="Pu L.-L."/>
            <person name="Saada N."/>
            <person name="Tang L."/>
            <person name="Weissenberger G."/>
            <person name="Zhu Y."/>
            <person name="Hemphill L."/>
            <person name="Shang Y."/>
            <person name="Youmans B."/>
            <person name="Ayvaz T."/>
            <person name="Ross M."/>
            <person name="Santibanez J."/>
            <person name="Aqrawi P."/>
            <person name="Gross S."/>
            <person name="Joshi V."/>
            <person name="Fowler G."/>
            <person name="Nazareth L."/>
            <person name="Reid J."/>
            <person name="Worley K."/>
            <person name="Petrosino J."/>
            <person name="Highlander S."/>
            <person name="Gibbs R."/>
        </authorList>
    </citation>
    <scope>NUCLEOTIDE SEQUENCE [LARGE SCALE GENOMIC DNA]</scope>
    <source>
        <strain evidence="10">ATCC 35239</strain>
    </source>
</reference>
<dbReference type="EC" id="2.8.1.8" evidence="8"/>
<dbReference type="SMART" id="SM00729">
    <property type="entry name" value="Elp3"/>
    <property type="match status" value="1"/>
</dbReference>
<dbReference type="Pfam" id="PF04055">
    <property type="entry name" value="Radical_SAM"/>
    <property type="match status" value="1"/>
</dbReference>
<dbReference type="CDD" id="cd01335">
    <property type="entry name" value="Radical_SAM"/>
    <property type="match status" value="1"/>
</dbReference>
<dbReference type="Proteomes" id="UP000003045">
    <property type="component" value="Unassembled WGS sequence"/>
</dbReference>
<dbReference type="PROSITE" id="PS51918">
    <property type="entry name" value="RADICAL_SAM"/>
    <property type="match status" value="1"/>
</dbReference>
<keyword evidence="2 8" id="KW-0808">Transferase</keyword>
<keyword evidence="4 8" id="KW-0479">Metal-binding</keyword>
<evidence type="ECO:0000256" key="5">
    <source>
        <dbReference type="ARBA" id="ARBA00023004"/>
    </source>
</evidence>
<feature type="binding site" evidence="8">
    <location>
        <position position="70"/>
    </location>
    <ligand>
        <name>[4Fe-4S] cluster</name>
        <dbReference type="ChEBI" id="CHEBI:49883"/>
        <label>1</label>
    </ligand>
</feature>
<keyword evidence="5 8" id="KW-0408">Iron</keyword>
<evidence type="ECO:0000256" key="7">
    <source>
        <dbReference type="ARBA" id="ARBA00047326"/>
    </source>
</evidence>
<keyword evidence="8" id="KW-0963">Cytoplasm</keyword>
<evidence type="ECO:0000256" key="2">
    <source>
        <dbReference type="ARBA" id="ARBA00022679"/>
    </source>
</evidence>
<dbReference type="HAMAP" id="MF_00206">
    <property type="entry name" value="Lipoyl_synth"/>
    <property type="match status" value="1"/>
</dbReference>
<dbReference type="HOGENOM" id="CLU_033144_2_1_11"/>
<dbReference type="GO" id="GO:0016992">
    <property type="term" value="F:lipoate synthase activity"/>
    <property type="evidence" value="ECO:0007669"/>
    <property type="project" value="UniProtKB-UniRule"/>
</dbReference>
<dbReference type="AlphaFoldDB" id="E0QSF1"/>
<dbReference type="SUPFAM" id="SSF102114">
    <property type="entry name" value="Radical SAM enzymes"/>
    <property type="match status" value="1"/>
</dbReference>
<proteinExistence type="inferred from homology"/>
<comment type="similarity">
    <text evidence="8">Belongs to the radical SAM superfamily. Lipoyl synthase family.</text>
</comment>
<name>E0QSF1_9ACTO</name>